<comment type="similarity">
    <text evidence="2">Belongs to the resistance-nodulation-cell division (RND) (TC 2.A.6) family. MmpL subfamily.</text>
</comment>
<accession>A0A846Y1W3</accession>
<dbReference type="RefSeq" id="WP_067871095.1">
    <property type="nucleotide sequence ID" value="NZ_JAAXOP010000009.1"/>
</dbReference>
<keyword evidence="6 7" id="KW-0472">Membrane</keyword>
<organism evidence="9 10">
    <name type="scientific">Nocardia vermiculata</name>
    <dbReference type="NCBI Taxonomy" id="257274"/>
    <lineage>
        <taxon>Bacteria</taxon>
        <taxon>Bacillati</taxon>
        <taxon>Actinomycetota</taxon>
        <taxon>Actinomycetes</taxon>
        <taxon>Mycobacteriales</taxon>
        <taxon>Nocardiaceae</taxon>
        <taxon>Nocardia</taxon>
    </lineage>
</organism>
<dbReference type="Pfam" id="PF03176">
    <property type="entry name" value="MMPL"/>
    <property type="match status" value="2"/>
</dbReference>
<evidence type="ECO:0000256" key="7">
    <source>
        <dbReference type="SAM" id="Phobius"/>
    </source>
</evidence>
<keyword evidence="5 7" id="KW-1133">Transmembrane helix</keyword>
<dbReference type="InterPro" id="IPR004869">
    <property type="entry name" value="MMPL_dom"/>
</dbReference>
<feature type="transmembrane region" description="Helical" evidence="7">
    <location>
        <begin position="279"/>
        <end position="302"/>
    </location>
</feature>
<feature type="transmembrane region" description="Helical" evidence="7">
    <location>
        <begin position="538"/>
        <end position="560"/>
    </location>
</feature>
<evidence type="ECO:0000256" key="4">
    <source>
        <dbReference type="ARBA" id="ARBA00022692"/>
    </source>
</evidence>
<dbReference type="PROSITE" id="PS50156">
    <property type="entry name" value="SSD"/>
    <property type="match status" value="2"/>
</dbReference>
<dbReference type="AlphaFoldDB" id="A0A846Y1W3"/>
<comment type="subcellular location">
    <subcellularLocation>
        <location evidence="1">Cell membrane</location>
        <topology evidence="1">Multi-pass membrane protein</topology>
    </subcellularLocation>
</comment>
<feature type="domain" description="SSD" evidence="8">
    <location>
        <begin position="216"/>
        <end position="333"/>
    </location>
</feature>
<feature type="transmembrane region" description="Helical" evidence="7">
    <location>
        <begin position="16"/>
        <end position="35"/>
    </location>
</feature>
<gene>
    <name evidence="9" type="ORF">HGA08_17260</name>
</gene>
<name>A0A846Y1W3_9NOCA</name>
<dbReference type="GO" id="GO:0005886">
    <property type="term" value="C:plasma membrane"/>
    <property type="evidence" value="ECO:0007669"/>
    <property type="project" value="UniProtKB-SubCell"/>
</dbReference>
<evidence type="ECO:0000256" key="6">
    <source>
        <dbReference type="ARBA" id="ARBA00023136"/>
    </source>
</evidence>
<dbReference type="Proteomes" id="UP000565711">
    <property type="component" value="Unassembled WGS sequence"/>
</dbReference>
<dbReference type="InterPro" id="IPR000731">
    <property type="entry name" value="SSD"/>
</dbReference>
<feature type="transmembrane region" description="Helical" evidence="7">
    <location>
        <begin position="645"/>
        <end position="671"/>
    </location>
</feature>
<feature type="transmembrane region" description="Helical" evidence="7">
    <location>
        <begin position="200"/>
        <end position="226"/>
    </location>
</feature>
<feature type="transmembrane region" description="Helical" evidence="7">
    <location>
        <begin position="172"/>
        <end position="193"/>
    </location>
</feature>
<evidence type="ECO:0000256" key="1">
    <source>
        <dbReference type="ARBA" id="ARBA00004651"/>
    </source>
</evidence>
<protein>
    <submittedName>
        <fullName evidence="9">MMPL family transporter</fullName>
    </submittedName>
</protein>
<dbReference type="Gene3D" id="1.20.1640.10">
    <property type="entry name" value="Multidrug efflux transporter AcrB transmembrane domain"/>
    <property type="match status" value="2"/>
</dbReference>
<dbReference type="InterPro" id="IPR050545">
    <property type="entry name" value="Mycobact_MmpL"/>
</dbReference>
<feature type="transmembrane region" description="Helical" evidence="7">
    <location>
        <begin position="308"/>
        <end position="335"/>
    </location>
</feature>
<dbReference type="EMBL" id="JAAXOP010000009">
    <property type="protein sequence ID" value="NKY51970.1"/>
    <property type="molecule type" value="Genomic_DNA"/>
</dbReference>
<evidence type="ECO:0000256" key="5">
    <source>
        <dbReference type="ARBA" id="ARBA00022989"/>
    </source>
</evidence>
<feature type="domain" description="SSD" evidence="8">
    <location>
        <begin position="537"/>
        <end position="670"/>
    </location>
</feature>
<keyword evidence="4 7" id="KW-0812">Transmembrane</keyword>
<evidence type="ECO:0000256" key="3">
    <source>
        <dbReference type="ARBA" id="ARBA00022475"/>
    </source>
</evidence>
<feature type="transmembrane region" description="Helical" evidence="7">
    <location>
        <begin position="238"/>
        <end position="258"/>
    </location>
</feature>
<dbReference type="SUPFAM" id="SSF82866">
    <property type="entry name" value="Multidrug efflux transporter AcrB transmembrane domain"/>
    <property type="match status" value="2"/>
</dbReference>
<reference evidence="9 10" key="1">
    <citation type="submission" date="2020-04" db="EMBL/GenBank/DDBJ databases">
        <title>MicrobeNet Type strains.</title>
        <authorList>
            <person name="Nicholson A.C."/>
        </authorList>
    </citation>
    <scope>NUCLEOTIDE SEQUENCE [LARGE SCALE GENOMIC DNA]</scope>
    <source>
        <strain evidence="9 10">JCM 12354</strain>
    </source>
</reference>
<keyword evidence="3" id="KW-1003">Cell membrane</keyword>
<feature type="transmembrane region" description="Helical" evidence="7">
    <location>
        <begin position="614"/>
        <end position="639"/>
    </location>
</feature>
<evidence type="ECO:0000256" key="2">
    <source>
        <dbReference type="ARBA" id="ARBA00010157"/>
    </source>
</evidence>
<feature type="transmembrane region" description="Helical" evidence="7">
    <location>
        <begin position="514"/>
        <end position="531"/>
    </location>
</feature>
<keyword evidence="10" id="KW-1185">Reference proteome</keyword>
<comment type="caution">
    <text evidence="9">The sequence shown here is derived from an EMBL/GenBank/DDBJ whole genome shotgun (WGS) entry which is preliminary data.</text>
</comment>
<feature type="transmembrane region" description="Helical" evidence="7">
    <location>
        <begin position="369"/>
        <end position="389"/>
    </location>
</feature>
<evidence type="ECO:0000313" key="10">
    <source>
        <dbReference type="Proteomes" id="UP000565711"/>
    </source>
</evidence>
<proteinExistence type="inferred from homology"/>
<sequence>MDLWDRYARAVTARRAWIFALALVVVVMGVLGMAGSGGSEAGPDSLPGDSESAQVKQALREFPDAGAAPAILVVTRSDDQELDAGDRAAATAALERMQATEPAAAQQQSAPPVTAQDGKAVIGQVPVDSSLSGFDLKDQISELRSAARDGLPPALTARVTGGPAFGADIADAFSGASITLLGVTAAVVAVLLIATYRSPVLWLVPLLVIGVADRVASVAGSSLAALTGLSFDGSTSGITSVLVFGAGTNYALLMISRYRDELRREPDHRLALRRAVRRAAPAIAASNATVVLALLVLLLAALPSTRSLGAFGAVGLVIALVSVLLVLPPALAVFGRGLFWPFVPRADAEAAAPEGVWHRVAVRVTAHRLVAAIGSVALLAVLACGLTGVHSGLTQTEQFRVTSESELGYDTLAQHFPSGASTPATVVADRAAADRVQSTLSATPGVDSVIPTGTTDDLARWAVTLDAAPSSSQAFDTVTAMRQELSGLDAHALVGGSDAQELDVRDAADRDQKVVIPLILVVVTLVLLMLLRAPAAALIPVLATALSAVAAIGAGGWLTIHVLGFPALDTTVPLFAFLFLVALGVDYTIFLLARTREETPQHGTIDGIVRAVSATGAVITSAGIVLAAVFAVLGVLPLITLTQLGVIVGIGILLDTFIVRTIVIPAIFALAGPRIWWPTRLQETQAPADKASAAVG</sequence>
<dbReference type="PANTHER" id="PTHR33406">
    <property type="entry name" value="MEMBRANE PROTEIN MJ1562-RELATED"/>
    <property type="match status" value="1"/>
</dbReference>
<dbReference type="PANTHER" id="PTHR33406:SF6">
    <property type="entry name" value="MEMBRANE PROTEIN YDGH-RELATED"/>
    <property type="match status" value="1"/>
</dbReference>
<evidence type="ECO:0000313" key="9">
    <source>
        <dbReference type="EMBL" id="NKY51970.1"/>
    </source>
</evidence>
<evidence type="ECO:0000259" key="8">
    <source>
        <dbReference type="PROSITE" id="PS50156"/>
    </source>
</evidence>
<feature type="transmembrane region" description="Helical" evidence="7">
    <location>
        <begin position="572"/>
        <end position="593"/>
    </location>
</feature>